<dbReference type="EMBL" id="LSRQ01001510">
    <property type="protein sequence ID" value="OAY77543.1"/>
    <property type="molecule type" value="Genomic_DNA"/>
</dbReference>
<evidence type="ECO:0000256" key="5">
    <source>
        <dbReference type="ARBA" id="ARBA00022840"/>
    </source>
</evidence>
<gene>
    <name evidence="6" type="ORF">ACMD2_09838</name>
</gene>
<dbReference type="Proteomes" id="UP000092600">
    <property type="component" value="Unassembled WGS sequence"/>
</dbReference>
<evidence type="ECO:0000313" key="7">
    <source>
        <dbReference type="Proteomes" id="UP000092600"/>
    </source>
</evidence>
<keyword evidence="5" id="KW-0067">ATP-binding</keyword>
<dbReference type="AlphaFoldDB" id="A0A199VKK6"/>
<keyword evidence="4 6" id="KW-0418">Kinase</keyword>
<proteinExistence type="predicted"/>
<name>A0A199VKK6_ANACO</name>
<reference evidence="6 7" key="1">
    <citation type="journal article" date="2016" name="DNA Res.">
        <title>The draft genome of MD-2 pineapple using hybrid error correction of long reads.</title>
        <authorList>
            <person name="Redwan R.M."/>
            <person name="Saidin A."/>
            <person name="Kumar S.V."/>
        </authorList>
    </citation>
    <scope>NUCLEOTIDE SEQUENCE [LARGE SCALE GENOMIC DNA]</scope>
    <source>
        <strain evidence="7">cv. MD2</strain>
        <tissue evidence="6">Leaf</tissue>
    </source>
</reference>
<comment type="caution">
    <text evidence="6">The sequence shown here is derived from an EMBL/GenBank/DDBJ whole genome shotgun (WGS) entry which is preliminary data.</text>
</comment>
<dbReference type="InterPro" id="IPR035102">
    <property type="entry name" value="Phosphomevalonate_kinase"/>
</dbReference>
<evidence type="ECO:0000313" key="6">
    <source>
        <dbReference type="EMBL" id="OAY77543.1"/>
    </source>
</evidence>
<dbReference type="PANTHER" id="PTHR31814:SF2">
    <property type="entry name" value="PHOSPHOMEVALONATE KINASE"/>
    <property type="match status" value="1"/>
</dbReference>
<dbReference type="GO" id="GO:0005524">
    <property type="term" value="F:ATP binding"/>
    <property type="evidence" value="ECO:0007669"/>
    <property type="project" value="UniProtKB-KW"/>
</dbReference>
<dbReference type="PANTHER" id="PTHR31814">
    <property type="match status" value="1"/>
</dbReference>
<dbReference type="GO" id="GO:0019287">
    <property type="term" value="P:isopentenyl diphosphate biosynthetic process, mevalonate pathway"/>
    <property type="evidence" value="ECO:0007669"/>
    <property type="project" value="TreeGrafter"/>
</dbReference>
<comment type="pathway">
    <text evidence="1">Isoprenoid biosynthesis; isopentenyl diphosphate biosynthesis via mevalonate pathway.</text>
</comment>
<keyword evidence="2" id="KW-0808">Transferase</keyword>
<dbReference type="STRING" id="4615.A0A199VKK6"/>
<dbReference type="GO" id="GO:0005777">
    <property type="term" value="C:peroxisome"/>
    <property type="evidence" value="ECO:0007669"/>
    <property type="project" value="TreeGrafter"/>
</dbReference>
<evidence type="ECO:0000256" key="3">
    <source>
        <dbReference type="ARBA" id="ARBA00022741"/>
    </source>
</evidence>
<accession>A0A199VKK6</accession>
<dbReference type="GO" id="GO:0004631">
    <property type="term" value="F:phosphomevalonate kinase activity"/>
    <property type="evidence" value="ECO:0007669"/>
    <property type="project" value="TreeGrafter"/>
</dbReference>
<evidence type="ECO:0000256" key="4">
    <source>
        <dbReference type="ARBA" id="ARBA00022777"/>
    </source>
</evidence>
<evidence type="ECO:0000256" key="2">
    <source>
        <dbReference type="ARBA" id="ARBA00022679"/>
    </source>
</evidence>
<organism evidence="6 7">
    <name type="scientific">Ananas comosus</name>
    <name type="common">Pineapple</name>
    <name type="synonym">Ananas ananas</name>
    <dbReference type="NCBI Taxonomy" id="4615"/>
    <lineage>
        <taxon>Eukaryota</taxon>
        <taxon>Viridiplantae</taxon>
        <taxon>Streptophyta</taxon>
        <taxon>Embryophyta</taxon>
        <taxon>Tracheophyta</taxon>
        <taxon>Spermatophyta</taxon>
        <taxon>Magnoliopsida</taxon>
        <taxon>Liliopsida</taxon>
        <taxon>Poales</taxon>
        <taxon>Bromeliaceae</taxon>
        <taxon>Bromelioideae</taxon>
        <taxon>Ananas</taxon>
    </lineage>
</organism>
<dbReference type="GO" id="GO:0010142">
    <property type="term" value="P:farnesyl diphosphate biosynthetic process, mevalonate pathway"/>
    <property type="evidence" value="ECO:0007669"/>
    <property type="project" value="TreeGrafter"/>
</dbReference>
<sequence length="274" mass="29724">MAERNAKPEVAKTGLAHQLQDHICGCSITTLSWIVTLPSTDEKATAVDLDLLKKVGSGFDVSAAVYGSQRYIGFSEVLFHTVPSSAPFSSDIDAMGGKHLPDVVADILKQKWNHENFQFLAPLLTLLLGEPGTGGSSTPSMVGSVKKWQKSEPQKSLETWQKLGIANSMLETQLKQLSKFAEDHWETYKHTIGTCSGHAHGKELNWFVAQWLEQAVDQFGESIVKSLLGARNAFVEIRSHMRQMGNAAGVPVKVLFEKPKPTPGDGGGSGSPPE</sequence>
<evidence type="ECO:0000256" key="1">
    <source>
        <dbReference type="ARBA" id="ARBA00005092"/>
    </source>
</evidence>
<keyword evidence="3" id="KW-0547">Nucleotide-binding</keyword>
<protein>
    <submittedName>
        <fullName evidence="6">Phosphomevalonate kinase</fullName>
    </submittedName>
</protein>